<reference evidence="1 2" key="1">
    <citation type="submission" date="2021-03" db="EMBL/GenBank/DDBJ databases">
        <authorList>
            <person name="Kim M.K."/>
        </authorList>
    </citation>
    <scope>NUCLEOTIDE SEQUENCE [LARGE SCALE GENOMIC DNA]</scope>
    <source>
        <strain evidence="1 2">BT442</strain>
    </source>
</reference>
<dbReference type="EMBL" id="JAGETZ010000001">
    <property type="protein sequence ID" value="MBO2008101.1"/>
    <property type="molecule type" value="Genomic_DNA"/>
</dbReference>
<accession>A0ABS3QA75</accession>
<gene>
    <name evidence="1" type="ORF">J4E00_03505</name>
</gene>
<dbReference type="Proteomes" id="UP000664369">
    <property type="component" value="Unassembled WGS sequence"/>
</dbReference>
<sequence>MQIAFGSAVAPNICLTSIGPASTIIDLASTAVGTYSLGLTAGLKRTTGTLLVLPDRIELTTCDSNTVAVRNGILYRIPANAIWGQLYARSAAAQTAAVALLDSLRREGAQVLTLPTGNYGYFRTDANGQLVPLPNLQNGQPASAIATPVLLTFSGNFARIKGVVRRRAQYSDLSASLSSARGESAF</sequence>
<evidence type="ECO:0000313" key="2">
    <source>
        <dbReference type="Proteomes" id="UP000664369"/>
    </source>
</evidence>
<comment type="caution">
    <text evidence="1">The sequence shown here is derived from an EMBL/GenBank/DDBJ whole genome shotgun (WGS) entry which is preliminary data.</text>
</comment>
<keyword evidence="2" id="KW-1185">Reference proteome</keyword>
<name>A0ABS3QA75_9BACT</name>
<organism evidence="1 2">
    <name type="scientific">Hymenobacter negativus</name>
    <dbReference type="NCBI Taxonomy" id="2795026"/>
    <lineage>
        <taxon>Bacteria</taxon>
        <taxon>Pseudomonadati</taxon>
        <taxon>Bacteroidota</taxon>
        <taxon>Cytophagia</taxon>
        <taxon>Cytophagales</taxon>
        <taxon>Hymenobacteraceae</taxon>
        <taxon>Hymenobacter</taxon>
    </lineage>
</organism>
<evidence type="ECO:0000313" key="1">
    <source>
        <dbReference type="EMBL" id="MBO2008101.1"/>
    </source>
</evidence>
<proteinExistence type="predicted"/>
<protein>
    <submittedName>
        <fullName evidence="1">Uncharacterized protein</fullName>
    </submittedName>
</protein>